<keyword evidence="1" id="KW-0812">Transmembrane</keyword>
<organism evidence="3 4">
    <name type="scientific">Streptomyces cellulosae</name>
    <dbReference type="NCBI Taxonomy" id="1968"/>
    <lineage>
        <taxon>Bacteria</taxon>
        <taxon>Bacillati</taxon>
        <taxon>Actinomycetota</taxon>
        <taxon>Actinomycetes</taxon>
        <taxon>Kitasatosporales</taxon>
        <taxon>Streptomycetaceae</taxon>
        <taxon>Streptomyces</taxon>
    </lineage>
</organism>
<gene>
    <name evidence="3" type="ORF">ACIA8P_04265</name>
</gene>
<dbReference type="Proteomes" id="UP001612415">
    <property type="component" value="Unassembled WGS sequence"/>
</dbReference>
<proteinExistence type="predicted"/>
<dbReference type="PANTHER" id="PTHR46844:SF1">
    <property type="entry name" value="SLR5058 PROTEIN"/>
    <property type="match status" value="1"/>
</dbReference>
<dbReference type="SUPFAM" id="SSF52540">
    <property type="entry name" value="P-loop containing nucleoside triphosphate hydrolases"/>
    <property type="match status" value="1"/>
</dbReference>
<dbReference type="RefSeq" id="WP_398654865.1">
    <property type="nucleotide sequence ID" value="NZ_JBITDC010000002.1"/>
</dbReference>
<evidence type="ECO:0000313" key="4">
    <source>
        <dbReference type="Proteomes" id="UP001612415"/>
    </source>
</evidence>
<dbReference type="InterPro" id="IPR007111">
    <property type="entry name" value="NACHT_NTPase"/>
</dbReference>
<dbReference type="InterPro" id="IPR016187">
    <property type="entry name" value="CTDL_fold"/>
</dbReference>
<name>A0ABW7XV38_STRCE</name>
<feature type="transmembrane region" description="Helical" evidence="1">
    <location>
        <begin position="47"/>
        <end position="68"/>
    </location>
</feature>
<protein>
    <submittedName>
        <fullName evidence="3">NACHT domain-containing protein</fullName>
    </submittedName>
</protein>
<keyword evidence="1" id="KW-0472">Membrane</keyword>
<sequence length="1099" mass="120661">MSADSSQPDAGSAAKGGVLPKVSRLAAVLLPPSVVAGIWREMVGDHFLLACGAFVAYCLLLVVVRFAGEFVRDLVMRRRESWLESADGLLARRFSRFGRTYAEHVAASLRFMDQKGLATIGHYAPELDDVYVDVSLDPRPPGDIPSDLLADPAPLGHPVAGSHDRRSMEDFLDRPEPRVLAIVGAPGTGKTTLLRHTARRACLSPQGRRRGVPVLLYLRNLVADLVEDPRLPLATVIRAGLGRHAAEEPPGWFEDRLAAGACVVLLDGLDEVADPEARQTVVDWVERQIKEYPGNDYVITSRPGGYRSAPVEGATVLQTRRFTDEQVSTFVHSWYRAVERHAHREDSADVELFAEEKAADLLARLRAAPSLYSLTVNPLLLTMIANVHRYRGALPGSRSDLYREICQVMLWRRQESKRLLVEPRGTQKETVLRELAFEMMRRRVTAVSRPHCTDILRTVLPRVSAHLTPEAFLEDVGTNGLLVERENGEFAFAHFTFQEHLAAEYIRDKGEGRLLADSVDDDWWRECTLLYAANADVGPVVRACLDSGTMAALALAFDCADEGNELDPELRERLNDMLRRTSLAALDGEERRLMNGVLLTRRLRNTVRTARGGQLCASPIARDMYELFLRRSDEEGIPRVPDAPSEPRAPDAPVTGVRAEDAAAFVSWVNGQVGGESRYRLPTREEIEDPGVQTLLCPPSSPQPAHCYWLAPQEEDAQSASLWIRSGADDPRSAPMNELHAWILADLGAVRSPERALLLLRARAAAAVIEALLRRARSLDLDLALAHVPHLAAVLGGIVAEGVPVPAELGLGHAAFLEQESARVRALPGELTETCSAEDLRVLPRLLAEDLVRELREVMRESDGSTGPDVTAVREVVSALEHDLRSERLRRRRIHEQLYQKVVAFDAGSLAPARSGAPPEGEDVLSLVRARRRVYALAAGSILPTAIARLSACRPVGRAADQPRFSSALAALLMEAAPFPDAHSLTVRIDPEPVARAILSALPLVTDEADQTPHAVWVEGMAHTVARLAVPLLRRQCPPRVEELRRARLATVCLGAEARILEDLESSSRLYAAAAALIWLEDRHAGSAPAREAIVLAVD</sequence>
<keyword evidence="1" id="KW-1133">Transmembrane helix</keyword>
<dbReference type="SUPFAM" id="SSF56436">
    <property type="entry name" value="C-type lectin-like"/>
    <property type="match status" value="1"/>
</dbReference>
<keyword evidence="4" id="KW-1185">Reference proteome</keyword>
<accession>A0ABW7XV38</accession>
<feature type="domain" description="NACHT" evidence="2">
    <location>
        <begin position="178"/>
        <end position="305"/>
    </location>
</feature>
<reference evidence="3 4" key="1">
    <citation type="submission" date="2024-10" db="EMBL/GenBank/DDBJ databases">
        <title>The Natural Products Discovery Center: Release of the First 8490 Sequenced Strains for Exploring Actinobacteria Biosynthetic Diversity.</title>
        <authorList>
            <person name="Kalkreuter E."/>
            <person name="Kautsar S.A."/>
            <person name="Yang D."/>
            <person name="Bader C.D."/>
            <person name="Teijaro C.N."/>
            <person name="Fluegel L."/>
            <person name="Davis C.M."/>
            <person name="Simpson J.R."/>
            <person name="Lauterbach L."/>
            <person name="Steele A.D."/>
            <person name="Gui C."/>
            <person name="Meng S."/>
            <person name="Li G."/>
            <person name="Viehrig K."/>
            <person name="Ye F."/>
            <person name="Su P."/>
            <person name="Kiefer A.F."/>
            <person name="Nichols A."/>
            <person name="Cepeda A.J."/>
            <person name="Yan W."/>
            <person name="Fan B."/>
            <person name="Jiang Y."/>
            <person name="Adhikari A."/>
            <person name="Zheng C.-J."/>
            <person name="Schuster L."/>
            <person name="Cowan T.M."/>
            <person name="Smanski M.J."/>
            <person name="Chevrette M.G."/>
            <person name="De Carvalho L.P.S."/>
            <person name="Shen B."/>
        </authorList>
    </citation>
    <scope>NUCLEOTIDE SEQUENCE [LARGE SCALE GENOMIC DNA]</scope>
    <source>
        <strain evidence="3 4">NPDC051599</strain>
    </source>
</reference>
<comment type="caution">
    <text evidence="3">The sequence shown here is derived from an EMBL/GenBank/DDBJ whole genome shotgun (WGS) entry which is preliminary data.</text>
</comment>
<dbReference type="Gene3D" id="3.40.50.300">
    <property type="entry name" value="P-loop containing nucleotide triphosphate hydrolases"/>
    <property type="match status" value="1"/>
</dbReference>
<dbReference type="InterPro" id="IPR027417">
    <property type="entry name" value="P-loop_NTPase"/>
</dbReference>
<evidence type="ECO:0000313" key="3">
    <source>
        <dbReference type="EMBL" id="MFI5673870.1"/>
    </source>
</evidence>
<dbReference type="Pfam" id="PF05729">
    <property type="entry name" value="NACHT"/>
    <property type="match status" value="1"/>
</dbReference>
<evidence type="ECO:0000256" key="1">
    <source>
        <dbReference type="SAM" id="Phobius"/>
    </source>
</evidence>
<dbReference type="EMBL" id="JBITDC010000002">
    <property type="protein sequence ID" value="MFI5673870.1"/>
    <property type="molecule type" value="Genomic_DNA"/>
</dbReference>
<evidence type="ECO:0000259" key="2">
    <source>
        <dbReference type="PROSITE" id="PS50837"/>
    </source>
</evidence>
<dbReference type="PROSITE" id="PS50837">
    <property type="entry name" value="NACHT"/>
    <property type="match status" value="1"/>
</dbReference>
<dbReference type="PANTHER" id="PTHR46844">
    <property type="entry name" value="SLR5058 PROTEIN"/>
    <property type="match status" value="1"/>
</dbReference>